<dbReference type="STRING" id="7574.A0A1S3H971"/>
<reference evidence="7" key="1">
    <citation type="submission" date="2025-08" db="UniProtKB">
        <authorList>
            <consortium name="RefSeq"/>
        </authorList>
    </citation>
    <scope>IDENTIFICATION</scope>
    <source>
        <tissue evidence="7">Gonads</tissue>
    </source>
</reference>
<comment type="cofactor">
    <cofactor evidence="3">
        <name>a divalent metal cation</name>
        <dbReference type="ChEBI" id="CHEBI:60240"/>
    </cofactor>
    <text evidence="3">Binds 2 divalent metal cations per subunit. Site 1 may preferentially bind zinc ions, while site 2 has a preference for magnesium and/or manganese ions.</text>
</comment>
<feature type="region of interest" description="Disordered" evidence="4">
    <location>
        <begin position="168"/>
        <end position="270"/>
    </location>
</feature>
<evidence type="ECO:0000259" key="5">
    <source>
        <dbReference type="PROSITE" id="PS51845"/>
    </source>
</evidence>
<dbReference type="Pfam" id="PF00233">
    <property type="entry name" value="PDEase_I"/>
    <property type="match status" value="1"/>
</dbReference>
<dbReference type="EC" id="3.1.4.-" evidence="3"/>
<keyword evidence="1 3" id="KW-0479">Metal-binding</keyword>
<feature type="compositionally biased region" description="Pro residues" evidence="4">
    <location>
        <begin position="1078"/>
        <end position="1087"/>
    </location>
</feature>
<feature type="compositionally biased region" description="Basic and acidic residues" evidence="4">
    <location>
        <begin position="127"/>
        <end position="140"/>
    </location>
</feature>
<name>A0A1S3H971_LINAN</name>
<feature type="region of interest" description="Disordered" evidence="4">
    <location>
        <begin position="527"/>
        <end position="547"/>
    </location>
</feature>
<dbReference type="InterPro" id="IPR036971">
    <property type="entry name" value="PDEase_catalytic_dom_sf"/>
</dbReference>
<feature type="compositionally biased region" description="Basic and acidic residues" evidence="4">
    <location>
        <begin position="37"/>
        <end position="46"/>
    </location>
</feature>
<proteinExistence type="inferred from homology"/>
<dbReference type="OrthoDB" id="189220at2759"/>
<evidence type="ECO:0000256" key="4">
    <source>
        <dbReference type="SAM" id="MobiDB-lite"/>
    </source>
</evidence>
<organism evidence="6 7">
    <name type="scientific">Lingula anatina</name>
    <name type="common">Brachiopod</name>
    <name type="synonym">Lingula unguis</name>
    <dbReference type="NCBI Taxonomy" id="7574"/>
    <lineage>
        <taxon>Eukaryota</taxon>
        <taxon>Metazoa</taxon>
        <taxon>Spiralia</taxon>
        <taxon>Lophotrochozoa</taxon>
        <taxon>Brachiopoda</taxon>
        <taxon>Linguliformea</taxon>
        <taxon>Lingulata</taxon>
        <taxon>Lingulida</taxon>
        <taxon>Linguloidea</taxon>
        <taxon>Lingulidae</taxon>
        <taxon>Lingula</taxon>
    </lineage>
</organism>
<dbReference type="GO" id="GO:0004114">
    <property type="term" value="F:3',5'-cyclic-nucleotide phosphodiesterase activity"/>
    <property type="evidence" value="ECO:0007669"/>
    <property type="project" value="InterPro"/>
</dbReference>
<keyword evidence="2 3" id="KW-0378">Hydrolase</keyword>
<dbReference type="PROSITE" id="PS00126">
    <property type="entry name" value="PDEASE_I_1"/>
    <property type="match status" value="1"/>
</dbReference>
<dbReference type="KEGG" id="lak:106152588"/>
<dbReference type="GO" id="GO:0007165">
    <property type="term" value="P:signal transduction"/>
    <property type="evidence" value="ECO:0007669"/>
    <property type="project" value="InterPro"/>
</dbReference>
<feature type="compositionally biased region" description="Acidic residues" evidence="4">
    <location>
        <begin position="957"/>
        <end position="978"/>
    </location>
</feature>
<evidence type="ECO:0000256" key="3">
    <source>
        <dbReference type="RuleBase" id="RU363067"/>
    </source>
</evidence>
<keyword evidence="6" id="KW-1185">Reference proteome</keyword>
<dbReference type="Gene3D" id="1.10.1300.10">
    <property type="entry name" value="3'5'-cyclic nucleotide phosphodiesterase, catalytic domain"/>
    <property type="match status" value="1"/>
</dbReference>
<dbReference type="InterPro" id="IPR002073">
    <property type="entry name" value="PDEase_catalytic_dom"/>
</dbReference>
<dbReference type="GeneID" id="106152588"/>
<dbReference type="PROSITE" id="PS51845">
    <property type="entry name" value="PDEASE_I_2"/>
    <property type="match status" value="1"/>
</dbReference>
<dbReference type="SUPFAM" id="SSF109604">
    <property type="entry name" value="HD-domain/PDEase-like"/>
    <property type="match status" value="1"/>
</dbReference>
<feature type="region of interest" description="Disordered" evidence="4">
    <location>
        <begin position="1036"/>
        <end position="1087"/>
    </location>
</feature>
<evidence type="ECO:0000256" key="2">
    <source>
        <dbReference type="ARBA" id="ARBA00022801"/>
    </source>
</evidence>
<dbReference type="GO" id="GO:0046872">
    <property type="term" value="F:metal ion binding"/>
    <property type="evidence" value="ECO:0007669"/>
    <property type="project" value="UniProtKB-KW"/>
</dbReference>
<dbReference type="InterPro" id="IPR023174">
    <property type="entry name" value="PDEase_CS"/>
</dbReference>
<feature type="compositionally biased region" description="Polar residues" evidence="4">
    <location>
        <begin position="1051"/>
        <end position="1060"/>
    </location>
</feature>
<dbReference type="SMART" id="SM00471">
    <property type="entry name" value="HDc"/>
    <property type="match status" value="1"/>
</dbReference>
<dbReference type="PANTHER" id="PTHR11347">
    <property type="entry name" value="CYCLIC NUCLEOTIDE PHOSPHODIESTERASE"/>
    <property type="match status" value="1"/>
</dbReference>
<feature type="compositionally biased region" description="Basic and acidic residues" evidence="4">
    <location>
        <begin position="190"/>
        <end position="202"/>
    </location>
</feature>
<dbReference type="InterPro" id="IPR003607">
    <property type="entry name" value="HD/PDEase_dom"/>
</dbReference>
<feature type="compositionally biased region" description="Basic and acidic residues" evidence="4">
    <location>
        <begin position="1"/>
        <end position="11"/>
    </location>
</feature>
<feature type="compositionally biased region" description="Basic and acidic residues" evidence="4">
    <location>
        <begin position="90"/>
        <end position="112"/>
    </location>
</feature>
<evidence type="ECO:0000313" key="6">
    <source>
        <dbReference type="Proteomes" id="UP000085678"/>
    </source>
</evidence>
<feature type="region of interest" description="Disordered" evidence="4">
    <location>
        <begin position="705"/>
        <end position="733"/>
    </location>
</feature>
<evidence type="ECO:0000256" key="1">
    <source>
        <dbReference type="ARBA" id="ARBA00022723"/>
    </source>
</evidence>
<dbReference type="FunFam" id="1.10.1300.10:FF:000026">
    <property type="entry name" value="Phosphodiesterase"/>
    <property type="match status" value="1"/>
</dbReference>
<feature type="compositionally biased region" description="Basic residues" evidence="4">
    <location>
        <begin position="203"/>
        <end position="220"/>
    </location>
</feature>
<protein>
    <recommendedName>
        <fullName evidence="3">Phosphodiesterase</fullName>
        <ecNumber evidence="3">3.1.4.-</ecNumber>
    </recommendedName>
</protein>
<dbReference type="Proteomes" id="UP000085678">
    <property type="component" value="Unplaced"/>
</dbReference>
<dbReference type="CDD" id="cd00077">
    <property type="entry name" value="HDc"/>
    <property type="match status" value="1"/>
</dbReference>
<feature type="compositionally biased region" description="Low complexity" evidence="4">
    <location>
        <begin position="371"/>
        <end position="403"/>
    </location>
</feature>
<gene>
    <name evidence="7" type="primary">LOC106152588</name>
</gene>
<feature type="domain" description="PDEase" evidence="5">
    <location>
        <begin position="599"/>
        <end position="1035"/>
    </location>
</feature>
<feature type="region of interest" description="Disordered" evidence="4">
    <location>
        <begin position="89"/>
        <end position="141"/>
    </location>
</feature>
<feature type="region of interest" description="Disordered" evidence="4">
    <location>
        <begin position="356"/>
        <end position="447"/>
    </location>
</feature>
<accession>A0A1S3H971</accession>
<feature type="region of interest" description="Disordered" evidence="4">
    <location>
        <begin position="1"/>
        <end position="68"/>
    </location>
</feature>
<comment type="similarity">
    <text evidence="3">Belongs to the cyclic nucleotide phosphodiesterase family.</text>
</comment>
<evidence type="ECO:0000313" key="7">
    <source>
        <dbReference type="RefSeq" id="XP_013381674.1"/>
    </source>
</evidence>
<dbReference type="RefSeq" id="XP_013381674.1">
    <property type="nucleotide sequence ID" value="XM_013526220.1"/>
</dbReference>
<dbReference type="AlphaFoldDB" id="A0A1S3H971"/>
<dbReference type="InParanoid" id="A0A1S3H971"/>
<sequence length="1087" mass="122730">MKKWKALIESRKRGKYEKRRQTAYQNIENSEPLLTDSHYDNGGSEHKQRKTYATAEAGDSAQGKTVEKRKTYMVNKDDRMANQYSCCTSKHTDEQPEPEHRHTDLCVEESKERKRTKGISLLKRISKSSERPSKSKKSVEVDLQCQTLVDSSEAQSATSTLWMGLRKKKTPKVKVKAEGATKAAESSPLGRKDERGAHSEQKQHHHHHHHQCQHHTHHSHYQSANKVDKWDHPACRSPPSYTRKGVQYFPNTPSTSELKYRPSRSGSRKHHEGLHCKLQDHDGKVAVGYRSSVPSYESELIREAHGLITDMLADTSLPPHVISGLKAVGSLLKPPENHMPINRPRVSPLVSLAESTNYGSDSEDLPYTGERPSSLPRRLRRSLPPSLLRRMSTSTWTTTTSATGMPTLEPEPCRTRSSSFRHSRESTPASSPSGSRSNSPSPNTATTISLTIPKSRSFSLASAGPVSSVNQKRFPRDRKNVFMPSAPEEAGTHLKPLSPLVKSSEESMTIRNTPTKEAHALLTKRLQRTSDYESSDSPNNSDHSDNIVNTEEMIDSKTTSKIGTTSQVEHLANRTAHHTVESLIQNNNASQLDKQEDTNTLPYELSVFENLELLQISNINKWEYPIFDLSKAVGNYILSLVAYRLFSETGLFETFRIPLPQFMHYFHALEEGYRDKPYHNRIHATDVLHGVYYFTTQPVPGFQQINPDDVLNKQGSSSESDSDPGERPTLKHHQSFTAEDSYGIMGGNLPPLELMALYTAAAMHDYDHPGRTNAFLVTTNAPQAVLYNDRSVLENHHAAAAWSLFLSHPKYNFLCHIDKAEFKRFRFLVIEAILATDLKRHFEILAEFNAKVNEEDSPGVDWTSETDRLLVSQIVIKLADINGPCKPRDLHVSWTMSITEEFYEQGDEEKRLGLPISPYMDRRHPQLSKLQETFINHLVAPLCNAYGQAGLLPGTWLDEESDEEGSSESQDEEDEEERDSSACKDTEDEGDEEEKVSVSVAPAPKHKQKTRKILCQLTKNLKENHDMWVAKIKAEQEEKERLESEIENQKNLENNSSISDNKPEMEPIQEEDTNGNKPPSPPQSGEK</sequence>
<feature type="compositionally biased region" description="Low complexity" evidence="4">
    <location>
        <begin position="426"/>
        <end position="444"/>
    </location>
</feature>
<feature type="region of interest" description="Disordered" evidence="4">
    <location>
        <begin position="956"/>
        <end position="1011"/>
    </location>
</feature>
<feature type="compositionally biased region" description="Basic and acidic residues" evidence="4">
    <location>
        <begin position="1036"/>
        <end position="1050"/>
    </location>
</feature>